<dbReference type="SUPFAM" id="SSF55681">
    <property type="entry name" value="Class II aaRS and biotin synthetases"/>
    <property type="match status" value="1"/>
</dbReference>
<comment type="pathway">
    <text evidence="1">Protein modification; protein lipoylation via exogenous pathway; protein N(6)-(lipoyl)lysine from lipoate: step 2/2.</text>
</comment>
<keyword evidence="10" id="KW-1185">Reference proteome</keyword>
<evidence type="ECO:0000259" key="8">
    <source>
        <dbReference type="PROSITE" id="PS51733"/>
    </source>
</evidence>
<organism evidence="9 10">
    <name type="scientific">Sporomusa acidovorans (strain ATCC 49682 / DSM 3132 / Mol)</name>
    <dbReference type="NCBI Taxonomy" id="1123286"/>
    <lineage>
        <taxon>Bacteria</taxon>
        <taxon>Bacillati</taxon>
        <taxon>Bacillota</taxon>
        <taxon>Negativicutes</taxon>
        <taxon>Selenomonadales</taxon>
        <taxon>Sporomusaceae</taxon>
        <taxon>Sporomusa</taxon>
    </lineage>
</organism>
<dbReference type="Gene3D" id="3.30.930.10">
    <property type="entry name" value="Bira Bifunctional Protein, Domain 2"/>
    <property type="match status" value="1"/>
</dbReference>
<gene>
    <name evidence="9" type="ORF">SPACI_035980</name>
</gene>
<dbReference type="EMBL" id="CP155571">
    <property type="protein sequence ID" value="XFO73491.1"/>
    <property type="molecule type" value="Genomic_DNA"/>
</dbReference>
<name>A0ABZ3J5U8_SPOA4</name>
<dbReference type="RefSeq" id="WP_169717014.1">
    <property type="nucleotide sequence ID" value="NZ_CP155571.1"/>
</dbReference>
<sequence>MRNQDNYTVFRVLDSAPRTAAEHMALDQVIMEAHSRELIPNTLRFLQFKPCALVGIHQNVFLEVNVPYCRQHGIHINRRITGGGSLYWGRLELGWEMYASKKTPGIPRKVENMYRLLCEAMARSLTTMGVKAAYRPVNDIEINGRKIAGTGGTELADSFVFQCSLLVDFDIDEMLRVLRFPLEKLDDKAVKSMRERVTSLQDQLGYVPEQQVIKQAILKNLQATLGYDFFPGELTLPEERMFAETLPYFRSDAWVFGQVGHVINTLDSTTNYKTPGGLIRVQMRLDEAVQVIKYVIISGDFFAYPARTINDLETTLKNLPIDKQRIAAAITRFFQTNQVEIPGVFPEHFVTAVLLAVDKAQAMKRMEMSDCREAAR</sequence>
<dbReference type="GO" id="GO:0016979">
    <property type="term" value="F:lipoate-protein ligase activity"/>
    <property type="evidence" value="ECO:0007669"/>
    <property type="project" value="UniProtKB-EC"/>
</dbReference>
<keyword evidence="5" id="KW-0547">Nucleotide-binding</keyword>
<dbReference type="Proteomes" id="UP000216052">
    <property type="component" value="Chromosome"/>
</dbReference>
<dbReference type="PANTHER" id="PTHR43679:SF2">
    <property type="entry name" value="OCTANOYL-[GCVH]:PROTEIN N-OCTANOYLTRANSFERASE"/>
    <property type="match status" value="1"/>
</dbReference>
<dbReference type="Pfam" id="PF21948">
    <property type="entry name" value="LplA-B_cat"/>
    <property type="match status" value="1"/>
</dbReference>
<evidence type="ECO:0000256" key="2">
    <source>
        <dbReference type="ARBA" id="ARBA00005124"/>
    </source>
</evidence>
<dbReference type="InterPro" id="IPR050664">
    <property type="entry name" value="Octanoyltrans_LipM/LipL"/>
</dbReference>
<evidence type="ECO:0000256" key="5">
    <source>
        <dbReference type="ARBA" id="ARBA00022741"/>
    </source>
</evidence>
<proteinExistence type="predicted"/>
<dbReference type="InterPro" id="IPR004143">
    <property type="entry name" value="BPL_LPL_catalytic"/>
</dbReference>
<evidence type="ECO:0000313" key="10">
    <source>
        <dbReference type="Proteomes" id="UP000216052"/>
    </source>
</evidence>
<dbReference type="EC" id="6.3.1.20" evidence="3"/>
<feature type="domain" description="BPL/LPL catalytic" evidence="8">
    <location>
        <begin position="37"/>
        <end position="229"/>
    </location>
</feature>
<dbReference type="InterPro" id="IPR019491">
    <property type="entry name" value="Lipoate_protein_ligase_C"/>
</dbReference>
<evidence type="ECO:0000256" key="4">
    <source>
        <dbReference type="ARBA" id="ARBA00022598"/>
    </source>
</evidence>
<accession>A0ABZ3J5U8</accession>
<evidence type="ECO:0000256" key="7">
    <source>
        <dbReference type="ARBA" id="ARBA00048037"/>
    </source>
</evidence>
<protein>
    <recommendedName>
        <fullName evidence="3">lipoate--protein ligase</fullName>
        <ecNumber evidence="3">6.3.1.20</ecNumber>
    </recommendedName>
</protein>
<keyword evidence="6" id="KW-0067">ATP-binding</keyword>
<dbReference type="SUPFAM" id="SSF82649">
    <property type="entry name" value="SufE/NifU"/>
    <property type="match status" value="1"/>
</dbReference>
<reference evidence="9" key="1">
    <citation type="submission" date="2024-05" db="EMBL/GenBank/DDBJ databases">
        <title>Isolation and characterization of Sporomusa carbonis sp. nov., a carboxydotrophic hydrogenogen in the genus of Sporomusa isolated from a charcoal burning pile.</title>
        <authorList>
            <person name="Boeer T."/>
            <person name="Rosenbaum F."/>
            <person name="Eysell L."/>
            <person name="Mueller V."/>
            <person name="Daniel R."/>
            <person name="Poehlein A."/>
        </authorList>
    </citation>
    <scope>NUCLEOTIDE SEQUENCE [LARGE SCALE GENOMIC DNA]</scope>
    <source>
        <strain evidence="9">DSM 3132</strain>
    </source>
</reference>
<dbReference type="CDD" id="cd16443">
    <property type="entry name" value="LplA"/>
    <property type="match status" value="1"/>
</dbReference>
<evidence type="ECO:0000256" key="1">
    <source>
        <dbReference type="ARBA" id="ARBA00005085"/>
    </source>
</evidence>
<evidence type="ECO:0000256" key="6">
    <source>
        <dbReference type="ARBA" id="ARBA00022840"/>
    </source>
</evidence>
<dbReference type="InterPro" id="IPR045864">
    <property type="entry name" value="aa-tRNA-synth_II/BPL/LPL"/>
</dbReference>
<dbReference type="PROSITE" id="PS51733">
    <property type="entry name" value="BPL_LPL_CATALYTIC"/>
    <property type="match status" value="1"/>
</dbReference>
<dbReference type="Gene3D" id="3.30.390.50">
    <property type="entry name" value="CO dehydrogenase flavoprotein, C-terminal domain"/>
    <property type="match status" value="1"/>
</dbReference>
<dbReference type="PANTHER" id="PTHR43679">
    <property type="entry name" value="OCTANOYLTRANSFERASE LIPM-RELATED"/>
    <property type="match status" value="1"/>
</dbReference>
<evidence type="ECO:0000256" key="3">
    <source>
        <dbReference type="ARBA" id="ARBA00012367"/>
    </source>
</evidence>
<keyword evidence="4 9" id="KW-0436">Ligase</keyword>
<comment type="catalytic activity">
    <reaction evidence="7">
        <text>L-lysyl-[lipoyl-carrier protein] + (R)-lipoate + ATP = N(6)-[(R)-lipoyl]-L-lysyl-[lipoyl-carrier protein] + AMP + diphosphate + H(+)</text>
        <dbReference type="Rhea" id="RHEA:49288"/>
        <dbReference type="Rhea" id="RHEA-COMP:10500"/>
        <dbReference type="Rhea" id="RHEA-COMP:10502"/>
        <dbReference type="ChEBI" id="CHEBI:15378"/>
        <dbReference type="ChEBI" id="CHEBI:29969"/>
        <dbReference type="ChEBI" id="CHEBI:30616"/>
        <dbReference type="ChEBI" id="CHEBI:33019"/>
        <dbReference type="ChEBI" id="CHEBI:83088"/>
        <dbReference type="ChEBI" id="CHEBI:83099"/>
        <dbReference type="ChEBI" id="CHEBI:456215"/>
        <dbReference type="EC" id="6.3.1.20"/>
    </reaction>
</comment>
<comment type="pathway">
    <text evidence="2">Protein modification; protein lipoylation via exogenous pathway; protein N(6)-(lipoyl)lysine from lipoate: step 1/2.</text>
</comment>
<evidence type="ECO:0000313" key="9">
    <source>
        <dbReference type="EMBL" id="XFO73491.1"/>
    </source>
</evidence>
<dbReference type="Pfam" id="PF10437">
    <property type="entry name" value="Lip_prot_lig_C"/>
    <property type="match status" value="1"/>
</dbReference>